<name>A0A2V5J0B9_9EURO</name>
<accession>A0A2V5J0B9</accession>
<feature type="chain" id="PRO_5016027058" evidence="1">
    <location>
        <begin position="18"/>
        <end position="206"/>
    </location>
</feature>
<feature type="signal peptide" evidence="1">
    <location>
        <begin position="1"/>
        <end position="17"/>
    </location>
</feature>
<keyword evidence="1" id="KW-0732">Signal</keyword>
<sequence length="206" mass="22400">MTVLLSWLALWSSQVRAEVASGPRLRGLLLRRVGCAGTVLLLNTSSNSSSSGSSDGAARWKRHVHCILPLLLHLHLQCWSSAAVTGVGALIKRKEDSSRLPSETGTSLSKNEHCSLWNVQDNSSNSYLSPSHSLIPGMSQCFNPLDCQATITCPWFSLYLHHLPCPNTPEKRKSGIKEYGLVSNNIHGTNVAKEVGQTKTITTPVE</sequence>
<dbReference type="AlphaFoldDB" id="A0A2V5J0B9"/>
<evidence type="ECO:0000256" key="1">
    <source>
        <dbReference type="SAM" id="SignalP"/>
    </source>
</evidence>
<evidence type="ECO:0000313" key="2">
    <source>
        <dbReference type="EMBL" id="PYI30217.1"/>
    </source>
</evidence>
<keyword evidence="3" id="KW-1185">Reference proteome</keyword>
<dbReference type="Proteomes" id="UP000248817">
    <property type="component" value="Unassembled WGS sequence"/>
</dbReference>
<evidence type="ECO:0000313" key="3">
    <source>
        <dbReference type="Proteomes" id="UP000248817"/>
    </source>
</evidence>
<organism evidence="2 3">
    <name type="scientific">Aspergillus indologenus CBS 114.80</name>
    <dbReference type="NCBI Taxonomy" id="1450541"/>
    <lineage>
        <taxon>Eukaryota</taxon>
        <taxon>Fungi</taxon>
        <taxon>Dikarya</taxon>
        <taxon>Ascomycota</taxon>
        <taxon>Pezizomycotina</taxon>
        <taxon>Eurotiomycetes</taxon>
        <taxon>Eurotiomycetidae</taxon>
        <taxon>Eurotiales</taxon>
        <taxon>Aspergillaceae</taxon>
        <taxon>Aspergillus</taxon>
        <taxon>Aspergillus subgen. Circumdati</taxon>
    </lineage>
</organism>
<reference evidence="2 3" key="1">
    <citation type="submission" date="2018-02" db="EMBL/GenBank/DDBJ databases">
        <title>The genomes of Aspergillus section Nigri reveals drivers in fungal speciation.</title>
        <authorList>
            <consortium name="DOE Joint Genome Institute"/>
            <person name="Vesth T.C."/>
            <person name="Nybo J."/>
            <person name="Theobald S."/>
            <person name="Brandl J."/>
            <person name="Frisvad J.C."/>
            <person name="Nielsen K.F."/>
            <person name="Lyhne E.K."/>
            <person name="Kogle M.E."/>
            <person name="Kuo A."/>
            <person name="Riley R."/>
            <person name="Clum A."/>
            <person name="Nolan M."/>
            <person name="Lipzen A."/>
            <person name="Salamov A."/>
            <person name="Henrissat B."/>
            <person name="Wiebenga A."/>
            <person name="De vries R.P."/>
            <person name="Grigoriev I.V."/>
            <person name="Mortensen U.H."/>
            <person name="Andersen M.R."/>
            <person name="Baker S.E."/>
        </authorList>
    </citation>
    <scope>NUCLEOTIDE SEQUENCE [LARGE SCALE GENOMIC DNA]</scope>
    <source>
        <strain evidence="2 3">CBS 114.80</strain>
    </source>
</reference>
<gene>
    <name evidence="2" type="ORF">BP00DRAFT_208996</name>
</gene>
<dbReference type="EMBL" id="KZ825518">
    <property type="protein sequence ID" value="PYI30217.1"/>
    <property type="molecule type" value="Genomic_DNA"/>
</dbReference>
<protein>
    <submittedName>
        <fullName evidence="2">Uncharacterized protein</fullName>
    </submittedName>
</protein>
<proteinExistence type="predicted"/>